<evidence type="ECO:0000256" key="6">
    <source>
        <dbReference type="ARBA" id="ARBA00023136"/>
    </source>
</evidence>
<keyword evidence="10" id="KW-1185">Reference proteome</keyword>
<dbReference type="Gene3D" id="1.20.1560.10">
    <property type="entry name" value="ABC transporter type 1, transmembrane domain"/>
    <property type="match status" value="1"/>
</dbReference>
<dbReference type="RefSeq" id="WP_344900906.1">
    <property type="nucleotide sequence ID" value="NZ_BAAAYO010000001.1"/>
</dbReference>
<dbReference type="PANTHER" id="PTHR24221">
    <property type="entry name" value="ATP-BINDING CASSETTE SUB-FAMILY B"/>
    <property type="match status" value="1"/>
</dbReference>
<evidence type="ECO:0000256" key="7">
    <source>
        <dbReference type="SAM" id="Phobius"/>
    </source>
</evidence>
<gene>
    <name evidence="9" type="ORF">ACFFNY_18720</name>
</gene>
<dbReference type="SMART" id="SM00382">
    <property type="entry name" value="AAA"/>
    <property type="match status" value="1"/>
</dbReference>
<accession>A0ABV5W026</accession>
<sequence length="667" mass="72558">MNVNSYAAIRRGVVPLLVRIGREMTVLAAVWLALPLLLGALVVPSYAAQKRLIDLFLGGIGGNWRDLLVTALPPLILFTVAELLRVVVTSCQRAADVSYRSRAVRLIRLEVFQRAVGVPLERMDDSGYYDRLRRAESVAGEELLGVLQNVFSLLRLVCELCGLLAVTAMAGPYAALALTAVFIVSFWIRLESDVVKRRLNRDLTASGRHADDLREAIAKPETIRDMRIGGSMKYLIDRWAGLLDHSLVQRGNANRREIRRGIVVSTVQIAGLFGTILLLILQLKSGGMTAGMLVIVLQAMRQTYHLSGTAAFPVGKIYIQSAKIADLAAFLGEPAHLEGNEGRRLGGTECGGTKALDVPDGEAEYGGPKTLSVPYWGAEYGGPKALGVQYGQAEYGGTQTLSVPYGAEARSSFAGVRVELEDVSYRYAGADELTLHGVSLTVKLGETVALVGENGAGKSTLAKLLLGLYQPTGGRMTWDGEDCGTIDRTRFRRSTSAVFQDFVRFETTLRDNVAFGVPGETLRDEAVCRALQTAGAEELERELLDAGGLDGRVGLVAAGGRGWSGGQWQRLALARAAVREARLLVLDEPTAALDPQHESELYHSFRRLASGRTVLFVSHRLGWARFADRIVVLRDGRIVEEGTHDTLMQAGGEYAAMFRTQAEWYRG</sequence>
<feature type="transmembrane region" description="Helical" evidence="7">
    <location>
        <begin position="172"/>
        <end position="190"/>
    </location>
</feature>
<feature type="transmembrane region" description="Helical" evidence="7">
    <location>
        <begin position="26"/>
        <end position="47"/>
    </location>
</feature>
<dbReference type="InterPro" id="IPR036640">
    <property type="entry name" value="ABC1_TM_sf"/>
</dbReference>
<proteinExistence type="predicted"/>
<feature type="transmembrane region" description="Helical" evidence="7">
    <location>
        <begin position="262"/>
        <end position="283"/>
    </location>
</feature>
<evidence type="ECO:0000313" key="9">
    <source>
        <dbReference type="EMBL" id="MFB9753606.1"/>
    </source>
</evidence>
<evidence type="ECO:0000256" key="2">
    <source>
        <dbReference type="ARBA" id="ARBA00022692"/>
    </source>
</evidence>
<keyword evidence="3" id="KW-0547">Nucleotide-binding</keyword>
<comment type="caution">
    <text evidence="9">The sequence shown here is derived from an EMBL/GenBank/DDBJ whole genome shotgun (WGS) entry which is preliminary data.</text>
</comment>
<keyword evidence="4 9" id="KW-0067">ATP-binding</keyword>
<dbReference type="Pfam" id="PF00005">
    <property type="entry name" value="ABC_tran"/>
    <property type="match status" value="1"/>
</dbReference>
<dbReference type="CDD" id="cd03228">
    <property type="entry name" value="ABCC_MRP_Like"/>
    <property type="match status" value="1"/>
</dbReference>
<keyword evidence="2 7" id="KW-0812">Transmembrane</keyword>
<evidence type="ECO:0000256" key="1">
    <source>
        <dbReference type="ARBA" id="ARBA00004651"/>
    </source>
</evidence>
<dbReference type="SUPFAM" id="SSF52540">
    <property type="entry name" value="P-loop containing nucleoside triphosphate hydrolases"/>
    <property type="match status" value="1"/>
</dbReference>
<dbReference type="EMBL" id="JBHMAG010000012">
    <property type="protein sequence ID" value="MFB9753606.1"/>
    <property type="molecule type" value="Genomic_DNA"/>
</dbReference>
<name>A0ABV5W026_9BACL</name>
<evidence type="ECO:0000256" key="3">
    <source>
        <dbReference type="ARBA" id="ARBA00022741"/>
    </source>
</evidence>
<dbReference type="SUPFAM" id="SSF90123">
    <property type="entry name" value="ABC transporter transmembrane region"/>
    <property type="match status" value="1"/>
</dbReference>
<dbReference type="Proteomes" id="UP001589619">
    <property type="component" value="Unassembled WGS sequence"/>
</dbReference>
<dbReference type="InterPro" id="IPR003593">
    <property type="entry name" value="AAA+_ATPase"/>
</dbReference>
<evidence type="ECO:0000256" key="5">
    <source>
        <dbReference type="ARBA" id="ARBA00022989"/>
    </source>
</evidence>
<evidence type="ECO:0000256" key="4">
    <source>
        <dbReference type="ARBA" id="ARBA00022840"/>
    </source>
</evidence>
<keyword evidence="5 7" id="KW-1133">Transmembrane helix</keyword>
<dbReference type="InterPro" id="IPR003439">
    <property type="entry name" value="ABC_transporter-like_ATP-bd"/>
</dbReference>
<protein>
    <submittedName>
        <fullName evidence="9">ABC transporter ATP-binding protein</fullName>
    </submittedName>
</protein>
<dbReference type="Gene3D" id="3.40.50.300">
    <property type="entry name" value="P-loop containing nucleotide triphosphate hydrolases"/>
    <property type="match status" value="1"/>
</dbReference>
<evidence type="ECO:0000313" key="10">
    <source>
        <dbReference type="Proteomes" id="UP001589619"/>
    </source>
</evidence>
<comment type="subcellular location">
    <subcellularLocation>
        <location evidence="1">Cell membrane</location>
        <topology evidence="1">Multi-pass membrane protein</topology>
    </subcellularLocation>
</comment>
<reference evidence="9 10" key="1">
    <citation type="submission" date="2024-09" db="EMBL/GenBank/DDBJ databases">
        <authorList>
            <person name="Sun Q."/>
            <person name="Mori K."/>
        </authorList>
    </citation>
    <scope>NUCLEOTIDE SEQUENCE [LARGE SCALE GENOMIC DNA]</scope>
    <source>
        <strain evidence="9 10">JCM 12520</strain>
    </source>
</reference>
<dbReference type="InterPro" id="IPR039421">
    <property type="entry name" value="Type_1_exporter"/>
</dbReference>
<keyword evidence="6 7" id="KW-0472">Membrane</keyword>
<evidence type="ECO:0000259" key="8">
    <source>
        <dbReference type="PROSITE" id="PS50893"/>
    </source>
</evidence>
<dbReference type="GO" id="GO:0005524">
    <property type="term" value="F:ATP binding"/>
    <property type="evidence" value="ECO:0007669"/>
    <property type="project" value="UniProtKB-KW"/>
</dbReference>
<feature type="domain" description="ABC transporter" evidence="8">
    <location>
        <begin position="418"/>
        <end position="660"/>
    </location>
</feature>
<dbReference type="InterPro" id="IPR027417">
    <property type="entry name" value="P-loop_NTPase"/>
</dbReference>
<organism evidence="9 10">
    <name type="scientific">Paenibacillus hodogayensis</name>
    <dbReference type="NCBI Taxonomy" id="279208"/>
    <lineage>
        <taxon>Bacteria</taxon>
        <taxon>Bacillati</taxon>
        <taxon>Bacillota</taxon>
        <taxon>Bacilli</taxon>
        <taxon>Bacillales</taxon>
        <taxon>Paenibacillaceae</taxon>
        <taxon>Paenibacillus</taxon>
    </lineage>
</organism>
<dbReference type="PROSITE" id="PS50893">
    <property type="entry name" value="ABC_TRANSPORTER_2"/>
    <property type="match status" value="1"/>
</dbReference>
<dbReference type="PANTHER" id="PTHR24221:SF654">
    <property type="entry name" value="ATP-BINDING CASSETTE SUB-FAMILY B MEMBER 6"/>
    <property type="match status" value="1"/>
</dbReference>